<gene>
    <name evidence="7" type="ORF">UFOVP204_11</name>
</gene>
<evidence type="ECO:0000256" key="2">
    <source>
        <dbReference type="ARBA" id="ARBA00022723"/>
    </source>
</evidence>
<dbReference type="Pfam" id="PF13640">
    <property type="entry name" value="2OG-FeII_Oxy_3"/>
    <property type="match status" value="1"/>
</dbReference>
<keyword evidence="5" id="KW-0408">Iron</keyword>
<evidence type="ECO:0000256" key="1">
    <source>
        <dbReference type="ARBA" id="ARBA00001961"/>
    </source>
</evidence>
<evidence type="ECO:0000259" key="6">
    <source>
        <dbReference type="PROSITE" id="PS51471"/>
    </source>
</evidence>
<comment type="cofactor">
    <cofactor evidence="1">
        <name>L-ascorbate</name>
        <dbReference type="ChEBI" id="CHEBI:38290"/>
    </cofactor>
</comment>
<evidence type="ECO:0000256" key="4">
    <source>
        <dbReference type="ARBA" id="ARBA00023002"/>
    </source>
</evidence>
<evidence type="ECO:0000256" key="3">
    <source>
        <dbReference type="ARBA" id="ARBA00022964"/>
    </source>
</evidence>
<organism evidence="7">
    <name type="scientific">uncultured Caudovirales phage</name>
    <dbReference type="NCBI Taxonomy" id="2100421"/>
    <lineage>
        <taxon>Viruses</taxon>
        <taxon>Duplodnaviria</taxon>
        <taxon>Heunggongvirae</taxon>
        <taxon>Uroviricota</taxon>
        <taxon>Caudoviricetes</taxon>
        <taxon>Peduoviridae</taxon>
        <taxon>Maltschvirus</taxon>
        <taxon>Maltschvirus maltsch</taxon>
    </lineage>
</organism>
<dbReference type="PROSITE" id="PS51471">
    <property type="entry name" value="FE2OG_OXY"/>
    <property type="match status" value="1"/>
</dbReference>
<protein>
    <submittedName>
        <fullName evidence="7">Oxoglutarate/iron-dependent dioxygenase</fullName>
    </submittedName>
</protein>
<proteinExistence type="predicted"/>
<dbReference type="EMBL" id="LR798257">
    <property type="protein sequence ID" value="CAB5218129.1"/>
    <property type="molecule type" value="Genomic_DNA"/>
</dbReference>
<keyword evidence="3 7" id="KW-0223">Dioxygenase</keyword>
<dbReference type="GO" id="GO:0051213">
    <property type="term" value="F:dioxygenase activity"/>
    <property type="evidence" value="ECO:0007669"/>
    <property type="project" value="UniProtKB-KW"/>
</dbReference>
<name>A0A6J7WJ53_9CAUD</name>
<evidence type="ECO:0000256" key="5">
    <source>
        <dbReference type="ARBA" id="ARBA00023004"/>
    </source>
</evidence>
<accession>A0A6J7WJ53</accession>
<keyword evidence="4" id="KW-0560">Oxidoreductase</keyword>
<dbReference type="GO" id="GO:0031418">
    <property type="term" value="F:L-ascorbic acid binding"/>
    <property type="evidence" value="ECO:0007669"/>
    <property type="project" value="InterPro"/>
</dbReference>
<sequence length="229" mass="25890">MEFILKIGGISQIMYSEKLAEGIYRYTDAMPDADNIIDFLENVTTDETSPIPNWSMWKTSDEDPYIFGKQKRENVNVISNVGSLRYNYCKSVLEYVRLSIKEASENYALINSIEDIGTLAPLSFSKYDIGAAMGPHTDSDPRGIDGYKINNSVYLPTISVVSYLNDDYEGGRLHFREFDLTVEPVAGSIVIFPSLPPYYHASLPLVSGTKYISPGFWSIKNPYFNNRQE</sequence>
<dbReference type="Gene3D" id="2.60.120.620">
    <property type="entry name" value="q2cbj1_9rhob like domain"/>
    <property type="match status" value="1"/>
</dbReference>
<feature type="domain" description="Fe2OG dioxygenase" evidence="6">
    <location>
        <begin position="118"/>
        <end position="219"/>
    </location>
</feature>
<evidence type="ECO:0000313" key="7">
    <source>
        <dbReference type="EMBL" id="CAB5218129.1"/>
    </source>
</evidence>
<dbReference type="GO" id="GO:0005506">
    <property type="term" value="F:iron ion binding"/>
    <property type="evidence" value="ECO:0007669"/>
    <property type="project" value="InterPro"/>
</dbReference>
<dbReference type="InterPro" id="IPR044862">
    <property type="entry name" value="Pro_4_hyd_alph_FE2OG_OXY"/>
</dbReference>
<dbReference type="SMART" id="SM00702">
    <property type="entry name" value="P4Hc"/>
    <property type="match status" value="1"/>
</dbReference>
<keyword evidence="2" id="KW-0479">Metal-binding</keyword>
<dbReference type="GO" id="GO:0016705">
    <property type="term" value="F:oxidoreductase activity, acting on paired donors, with incorporation or reduction of molecular oxygen"/>
    <property type="evidence" value="ECO:0007669"/>
    <property type="project" value="InterPro"/>
</dbReference>
<reference evidence="7" key="1">
    <citation type="submission" date="2020-05" db="EMBL/GenBank/DDBJ databases">
        <authorList>
            <person name="Chiriac C."/>
            <person name="Salcher M."/>
            <person name="Ghai R."/>
            <person name="Kavagutti S V."/>
        </authorList>
    </citation>
    <scope>NUCLEOTIDE SEQUENCE</scope>
</reference>
<dbReference type="InterPro" id="IPR005123">
    <property type="entry name" value="Oxoglu/Fe-dep_dioxygenase_dom"/>
</dbReference>
<dbReference type="InterPro" id="IPR006620">
    <property type="entry name" value="Pro_4_hyd_alph"/>
</dbReference>